<dbReference type="SUPFAM" id="SSF55785">
    <property type="entry name" value="PYP-like sensor domain (PAS domain)"/>
    <property type="match status" value="1"/>
</dbReference>
<dbReference type="SMART" id="SM00342">
    <property type="entry name" value="HTH_ARAC"/>
    <property type="match status" value="1"/>
</dbReference>
<dbReference type="PROSITE" id="PS50885">
    <property type="entry name" value="HAMP"/>
    <property type="match status" value="1"/>
</dbReference>
<evidence type="ECO:0000256" key="1">
    <source>
        <dbReference type="ARBA" id="ARBA00023015"/>
    </source>
</evidence>
<dbReference type="SUPFAM" id="SSF46689">
    <property type="entry name" value="Homeodomain-like"/>
    <property type="match status" value="1"/>
</dbReference>
<evidence type="ECO:0000256" key="2">
    <source>
        <dbReference type="ARBA" id="ARBA00023125"/>
    </source>
</evidence>
<dbReference type="EMBL" id="JASGBP010000007">
    <property type="protein sequence ID" value="MDI9257958.1"/>
    <property type="molecule type" value="Genomic_DNA"/>
</dbReference>
<evidence type="ECO:0000313" key="6">
    <source>
        <dbReference type="EMBL" id="MDI9257958.1"/>
    </source>
</evidence>
<keyword evidence="2" id="KW-0238">DNA-binding</keyword>
<dbReference type="InterPro" id="IPR009057">
    <property type="entry name" value="Homeodomain-like_sf"/>
</dbReference>
<name>A0ABT6XSG5_9FLAO</name>
<keyword evidence="3" id="KW-0804">Transcription</keyword>
<dbReference type="InterPro" id="IPR018062">
    <property type="entry name" value="HTH_AraC-typ_CS"/>
</dbReference>
<evidence type="ECO:0000259" key="5">
    <source>
        <dbReference type="PROSITE" id="PS50885"/>
    </source>
</evidence>
<dbReference type="PROSITE" id="PS00041">
    <property type="entry name" value="HTH_ARAC_FAMILY_1"/>
    <property type="match status" value="1"/>
</dbReference>
<dbReference type="Proteomes" id="UP001230035">
    <property type="component" value="Unassembled WGS sequence"/>
</dbReference>
<dbReference type="InterPro" id="IPR003660">
    <property type="entry name" value="HAMP_dom"/>
</dbReference>
<dbReference type="PROSITE" id="PS01124">
    <property type="entry name" value="HTH_ARAC_FAMILY_2"/>
    <property type="match status" value="1"/>
</dbReference>
<evidence type="ECO:0000313" key="7">
    <source>
        <dbReference type="Proteomes" id="UP001230035"/>
    </source>
</evidence>
<dbReference type="InterPro" id="IPR035965">
    <property type="entry name" value="PAS-like_dom_sf"/>
</dbReference>
<dbReference type="PANTHER" id="PTHR47893:SF1">
    <property type="entry name" value="REGULATORY PROTEIN PCHR"/>
    <property type="match status" value="1"/>
</dbReference>
<feature type="domain" description="HTH araC/xylS-type" evidence="4">
    <location>
        <begin position="188"/>
        <end position="287"/>
    </location>
</feature>
<keyword evidence="7" id="KW-1185">Reference proteome</keyword>
<comment type="caution">
    <text evidence="6">The sequence shown here is derived from an EMBL/GenBank/DDBJ whole genome shotgun (WGS) entry which is preliminary data.</text>
</comment>
<dbReference type="Gene3D" id="3.30.450.20">
    <property type="entry name" value="PAS domain"/>
    <property type="match status" value="1"/>
</dbReference>
<dbReference type="Gene3D" id="1.10.10.60">
    <property type="entry name" value="Homeodomain-like"/>
    <property type="match status" value="2"/>
</dbReference>
<organism evidence="6 7">
    <name type="scientific">Flavobacterium sedimenticola</name>
    <dbReference type="NCBI Taxonomy" id="3043286"/>
    <lineage>
        <taxon>Bacteria</taxon>
        <taxon>Pseudomonadati</taxon>
        <taxon>Bacteroidota</taxon>
        <taxon>Flavobacteriia</taxon>
        <taxon>Flavobacteriales</taxon>
        <taxon>Flavobacteriaceae</taxon>
        <taxon>Flavobacterium</taxon>
    </lineage>
</organism>
<sequence length="290" mass="33321">MKNVYRMLFELATGNLAYRIEPTPSNDEIEKLSSVLNTLGLTLQNTIAKSGYVIPYYNYQSVIQNTFLLGIDFNIKSFNASVISNLSYSPDELNKMVFDEMIAPQSADVWQSIKQEILKDVEYHSTIQLVLITGNKKLLPLHFTISKLLMSNEILITSLTTVLQDSLGDTFNSNNKPTSPTKDSAIIQNVYDYILNNLEEPLPPLKVLARRFGSNEFKLKEGFRHFFNTSIYQLYNNERLKKAHNLILQTDISLKEISFLCGFNSYLNFYKAFKKKYRYAPSELSRKTTL</sequence>
<dbReference type="InterPro" id="IPR053142">
    <property type="entry name" value="PchR_regulatory_protein"/>
</dbReference>
<dbReference type="InterPro" id="IPR018060">
    <property type="entry name" value="HTH_AraC"/>
</dbReference>
<dbReference type="Pfam" id="PF12833">
    <property type="entry name" value="HTH_18"/>
    <property type="match status" value="1"/>
</dbReference>
<dbReference type="PANTHER" id="PTHR47893">
    <property type="entry name" value="REGULATORY PROTEIN PCHR"/>
    <property type="match status" value="1"/>
</dbReference>
<reference evidence="6 7" key="1">
    <citation type="submission" date="2023-05" db="EMBL/GenBank/DDBJ databases">
        <title>Flavobacterium sedimenti sp. nov., isolated from the sediment.</title>
        <authorList>
            <person name="Wu N."/>
        </authorList>
    </citation>
    <scope>NUCLEOTIDE SEQUENCE [LARGE SCALE GENOMIC DNA]</scope>
    <source>
        <strain evidence="6 7">YZ-48</strain>
    </source>
</reference>
<accession>A0ABT6XSG5</accession>
<keyword evidence="1" id="KW-0805">Transcription regulation</keyword>
<proteinExistence type="predicted"/>
<protein>
    <submittedName>
        <fullName evidence="6">AraC family transcriptional regulator</fullName>
    </submittedName>
</protein>
<feature type="domain" description="HAMP" evidence="5">
    <location>
        <begin position="10"/>
        <end position="48"/>
    </location>
</feature>
<gene>
    <name evidence="6" type="ORF">QHT84_11085</name>
</gene>
<evidence type="ECO:0000259" key="4">
    <source>
        <dbReference type="PROSITE" id="PS01124"/>
    </source>
</evidence>
<dbReference type="RefSeq" id="WP_283239635.1">
    <property type="nucleotide sequence ID" value="NZ_JASGBP010000007.1"/>
</dbReference>
<evidence type="ECO:0000256" key="3">
    <source>
        <dbReference type="ARBA" id="ARBA00023163"/>
    </source>
</evidence>